<evidence type="ECO:0000313" key="2">
    <source>
        <dbReference type="Proteomes" id="UP000007322"/>
    </source>
</evidence>
<reference evidence="1 2" key="1">
    <citation type="journal article" date="2011" name="Nat. Biotechnol.">
        <title>Comparative genomic analysis of the thermophilic biomass-degrading fungi Myceliophthora thermophila and Thielavia terrestris.</title>
        <authorList>
            <person name="Berka R.M."/>
            <person name="Grigoriev I.V."/>
            <person name="Otillar R."/>
            <person name="Salamov A."/>
            <person name="Grimwood J."/>
            <person name="Reid I."/>
            <person name="Ishmael N."/>
            <person name="John T."/>
            <person name="Darmond C."/>
            <person name="Moisan M.-C."/>
            <person name="Henrissat B."/>
            <person name="Coutinho P.M."/>
            <person name="Lombard V."/>
            <person name="Natvig D.O."/>
            <person name="Lindquist E."/>
            <person name="Schmutz J."/>
            <person name="Lucas S."/>
            <person name="Harris P."/>
            <person name="Powlowski J."/>
            <person name="Bellemare A."/>
            <person name="Taylor D."/>
            <person name="Butler G."/>
            <person name="de Vries R.P."/>
            <person name="Allijn I.E."/>
            <person name="van den Brink J."/>
            <person name="Ushinsky S."/>
            <person name="Storms R."/>
            <person name="Powell A.J."/>
            <person name="Paulsen I.T."/>
            <person name="Elbourne L.D.H."/>
            <person name="Baker S.E."/>
            <person name="Magnuson J."/>
            <person name="LaBoissiere S."/>
            <person name="Clutterbuck A.J."/>
            <person name="Martinez D."/>
            <person name="Wogulis M."/>
            <person name="de Leon A.L."/>
            <person name="Rey M.W."/>
            <person name="Tsang A."/>
        </authorList>
    </citation>
    <scope>NUCLEOTIDE SEQUENCE [LARGE SCALE GENOMIC DNA]</scope>
    <source>
        <strain evidence="2">ATCC 42464 / BCRC 31852 / DSM 1799</strain>
    </source>
</reference>
<dbReference type="KEGG" id="mtm:MYCTH_2128594"/>
<dbReference type="AlphaFoldDB" id="G2QIK1"/>
<dbReference type="HOGENOM" id="CLU_1887191_0_0_1"/>
<sequence>MAVEFARASLRANHDGASSLVRLQLNNLGVMLASSQLPDVFLYVIDLLPAVSTKLLDRSDQQFVMSTFAGVAFDVCAIPLAYNGPADALEYLEKGRRVIIGQLVDARSDISSLEQQHPDIARRYMQLRDDVKSKF</sequence>
<name>G2QIK1_THET4</name>
<gene>
    <name evidence="1" type="ORF">MYCTH_2128594</name>
</gene>
<dbReference type="InParanoid" id="G2QIK1"/>
<keyword evidence="2" id="KW-1185">Reference proteome</keyword>
<dbReference type="EMBL" id="CP003006">
    <property type="protein sequence ID" value="AEO59532.1"/>
    <property type="molecule type" value="Genomic_DNA"/>
</dbReference>
<proteinExistence type="predicted"/>
<dbReference type="Proteomes" id="UP000007322">
    <property type="component" value="Chromosome 5"/>
</dbReference>
<dbReference type="RefSeq" id="XP_003664777.1">
    <property type="nucleotide sequence ID" value="XM_003664729.1"/>
</dbReference>
<dbReference type="GeneID" id="11506571"/>
<organism evidence="1 2">
    <name type="scientific">Thermothelomyces thermophilus (strain ATCC 42464 / BCRC 31852 / DSM 1799)</name>
    <name type="common">Sporotrichum thermophile</name>
    <dbReference type="NCBI Taxonomy" id="573729"/>
    <lineage>
        <taxon>Eukaryota</taxon>
        <taxon>Fungi</taxon>
        <taxon>Dikarya</taxon>
        <taxon>Ascomycota</taxon>
        <taxon>Pezizomycotina</taxon>
        <taxon>Sordariomycetes</taxon>
        <taxon>Sordariomycetidae</taxon>
        <taxon>Sordariales</taxon>
        <taxon>Chaetomiaceae</taxon>
        <taxon>Thermothelomyces</taxon>
    </lineage>
</organism>
<evidence type="ECO:0000313" key="1">
    <source>
        <dbReference type="EMBL" id="AEO59532.1"/>
    </source>
</evidence>
<dbReference type="VEuPathDB" id="FungiDB:MYCTH_2128594"/>
<protein>
    <submittedName>
        <fullName evidence="1">Uncharacterized protein</fullName>
    </submittedName>
</protein>
<dbReference type="OrthoDB" id="9991317at2759"/>
<accession>G2QIK1</accession>
<dbReference type="STRING" id="573729.G2QIK1"/>